<evidence type="ECO:0000256" key="1">
    <source>
        <dbReference type="SAM" id="SignalP"/>
    </source>
</evidence>
<keyword evidence="3" id="KW-1185">Reference proteome</keyword>
<gene>
    <name evidence="2" type="ORF">N5A92_09445</name>
</gene>
<dbReference type="EMBL" id="JAOCZP010000002">
    <property type="protein sequence ID" value="MCT7375256.1"/>
    <property type="molecule type" value="Genomic_DNA"/>
</dbReference>
<name>A0ABT2LLT4_9HYPH</name>
<protein>
    <submittedName>
        <fullName evidence="2">Uncharacterized protein</fullName>
    </submittedName>
</protein>
<evidence type="ECO:0000313" key="2">
    <source>
        <dbReference type="EMBL" id="MCT7375256.1"/>
    </source>
</evidence>
<sequence length="133" mass="14627">MGAGSGRGGIAAVLAALMAASQAQAQSMTPMRGEITSFTDEFAVRVTPYNPYPHRIQVEVRVYDEHFRPVAAKVTPAKIMLGSRASRRVVAMVKFDGAGQRRVRVCAESVPFPHEKTRIKAQICGRFVARRLR</sequence>
<keyword evidence="1" id="KW-0732">Signal</keyword>
<dbReference type="RefSeq" id="WP_260902082.1">
    <property type="nucleotide sequence ID" value="NZ_JAOCZP010000002.1"/>
</dbReference>
<evidence type="ECO:0000313" key="3">
    <source>
        <dbReference type="Proteomes" id="UP001320831"/>
    </source>
</evidence>
<proteinExistence type="predicted"/>
<dbReference type="Proteomes" id="UP001320831">
    <property type="component" value="Unassembled WGS sequence"/>
</dbReference>
<accession>A0ABT2LLT4</accession>
<reference evidence="2 3" key="1">
    <citation type="submission" date="2022-09" db="EMBL/GenBank/DDBJ databases">
        <title>Chelativorans salina sp. nov., a novel slightly halophilic bacterium isolated from a saline lake sediment enrichment.</title>
        <authorList>
            <person name="Gao L."/>
            <person name="Fang B.-Z."/>
            <person name="Li W.-J."/>
        </authorList>
    </citation>
    <scope>NUCLEOTIDE SEQUENCE [LARGE SCALE GENOMIC DNA]</scope>
    <source>
        <strain evidence="2 3">EGI FJ00035</strain>
    </source>
</reference>
<feature type="signal peptide" evidence="1">
    <location>
        <begin position="1"/>
        <end position="25"/>
    </location>
</feature>
<comment type="caution">
    <text evidence="2">The sequence shown here is derived from an EMBL/GenBank/DDBJ whole genome shotgun (WGS) entry which is preliminary data.</text>
</comment>
<organism evidence="2 3">
    <name type="scientific">Chelativorans salis</name>
    <dbReference type="NCBI Taxonomy" id="2978478"/>
    <lineage>
        <taxon>Bacteria</taxon>
        <taxon>Pseudomonadati</taxon>
        <taxon>Pseudomonadota</taxon>
        <taxon>Alphaproteobacteria</taxon>
        <taxon>Hyphomicrobiales</taxon>
        <taxon>Phyllobacteriaceae</taxon>
        <taxon>Chelativorans</taxon>
    </lineage>
</organism>
<feature type="chain" id="PRO_5046940020" evidence="1">
    <location>
        <begin position="26"/>
        <end position="133"/>
    </location>
</feature>